<dbReference type="InterPro" id="IPR014284">
    <property type="entry name" value="RNA_pol_sigma-70_dom"/>
</dbReference>
<sequence length="164" mass="17960">MSFEEYVTEQGHSLLRLAYVLTGDAHRAEDLTQTALTDAYRQWRKVAAARQPDAYVRRILVNAHLNWHRRRSSTERPTDLAGWEPAGTADPADGVADRDQLRQVLATLAPRARTALVLRYYADLDDAGIAEAMGVTVSAVRATTSRALATLRASGVAAALKETS</sequence>
<evidence type="ECO:0000256" key="3">
    <source>
        <dbReference type="ARBA" id="ARBA00023082"/>
    </source>
</evidence>
<dbReference type="InterPro" id="IPR007627">
    <property type="entry name" value="RNA_pol_sigma70_r2"/>
</dbReference>
<dbReference type="CDD" id="cd06171">
    <property type="entry name" value="Sigma70_r4"/>
    <property type="match status" value="1"/>
</dbReference>
<evidence type="ECO:0000256" key="2">
    <source>
        <dbReference type="ARBA" id="ARBA00023015"/>
    </source>
</evidence>
<dbReference type="SUPFAM" id="SSF88659">
    <property type="entry name" value="Sigma3 and sigma4 domains of RNA polymerase sigma factors"/>
    <property type="match status" value="1"/>
</dbReference>
<proteinExistence type="inferred from homology"/>
<evidence type="ECO:0000256" key="5">
    <source>
        <dbReference type="ARBA" id="ARBA00023163"/>
    </source>
</evidence>
<evidence type="ECO:0000313" key="10">
    <source>
        <dbReference type="Proteomes" id="UP000681340"/>
    </source>
</evidence>
<dbReference type="EMBL" id="BOQL01000034">
    <property type="protein sequence ID" value="GIM71019.1"/>
    <property type="molecule type" value="Genomic_DNA"/>
</dbReference>
<keyword evidence="10" id="KW-1185">Reference proteome</keyword>
<keyword evidence="2" id="KW-0805">Transcription regulation</keyword>
<dbReference type="Pfam" id="PF08281">
    <property type="entry name" value="Sigma70_r4_2"/>
    <property type="match status" value="1"/>
</dbReference>
<dbReference type="InterPro" id="IPR014325">
    <property type="entry name" value="RNA_pol_sigma-E_actinobac"/>
</dbReference>
<accession>A0A919VLV9</accession>
<dbReference type="NCBIfam" id="TIGR02937">
    <property type="entry name" value="sigma70-ECF"/>
    <property type="match status" value="1"/>
</dbReference>
<reference evidence="9" key="1">
    <citation type="submission" date="2021-03" db="EMBL/GenBank/DDBJ databases">
        <title>Whole genome shotgun sequence of Actinoplanes auranticolor NBRC 12245.</title>
        <authorList>
            <person name="Komaki H."/>
            <person name="Tamura T."/>
        </authorList>
    </citation>
    <scope>NUCLEOTIDE SEQUENCE</scope>
    <source>
        <strain evidence="9">NBRC 12245</strain>
    </source>
</reference>
<name>A0A919VLV9_9ACTN</name>
<dbReference type="RefSeq" id="WP_212990374.1">
    <property type="nucleotide sequence ID" value="NZ_BAABEA010000026.1"/>
</dbReference>
<dbReference type="GO" id="GO:0016987">
    <property type="term" value="F:sigma factor activity"/>
    <property type="evidence" value="ECO:0007669"/>
    <property type="project" value="UniProtKB-KW"/>
</dbReference>
<dbReference type="InterPro" id="IPR013324">
    <property type="entry name" value="RNA_pol_sigma_r3/r4-like"/>
</dbReference>
<dbReference type="InterPro" id="IPR039425">
    <property type="entry name" value="RNA_pol_sigma-70-like"/>
</dbReference>
<dbReference type="AlphaFoldDB" id="A0A919VLV9"/>
<evidence type="ECO:0000313" key="9">
    <source>
        <dbReference type="EMBL" id="GIM71019.1"/>
    </source>
</evidence>
<comment type="caution">
    <text evidence="9">The sequence shown here is derived from an EMBL/GenBank/DDBJ whole genome shotgun (WGS) entry which is preliminary data.</text>
</comment>
<dbReference type="GO" id="GO:0003677">
    <property type="term" value="F:DNA binding"/>
    <property type="evidence" value="ECO:0007669"/>
    <property type="project" value="UniProtKB-KW"/>
</dbReference>
<evidence type="ECO:0000256" key="6">
    <source>
        <dbReference type="SAM" id="MobiDB-lite"/>
    </source>
</evidence>
<dbReference type="PANTHER" id="PTHR43133">
    <property type="entry name" value="RNA POLYMERASE ECF-TYPE SIGMA FACTO"/>
    <property type="match status" value="1"/>
</dbReference>
<dbReference type="NCBIfam" id="TIGR02983">
    <property type="entry name" value="SigE-fam_strep"/>
    <property type="match status" value="1"/>
</dbReference>
<dbReference type="Pfam" id="PF04542">
    <property type="entry name" value="Sigma70_r2"/>
    <property type="match status" value="1"/>
</dbReference>
<gene>
    <name evidence="9" type="ORF">Aau02nite_43770</name>
</gene>
<dbReference type="Proteomes" id="UP000681340">
    <property type="component" value="Unassembled WGS sequence"/>
</dbReference>
<dbReference type="PANTHER" id="PTHR43133:SF50">
    <property type="entry name" value="ECF RNA POLYMERASE SIGMA FACTOR SIGM"/>
    <property type="match status" value="1"/>
</dbReference>
<dbReference type="InterPro" id="IPR013249">
    <property type="entry name" value="RNA_pol_sigma70_r4_t2"/>
</dbReference>
<evidence type="ECO:0000259" key="7">
    <source>
        <dbReference type="Pfam" id="PF04542"/>
    </source>
</evidence>
<feature type="region of interest" description="Disordered" evidence="6">
    <location>
        <begin position="71"/>
        <end position="95"/>
    </location>
</feature>
<feature type="domain" description="RNA polymerase sigma factor 70 region 4 type 2" evidence="8">
    <location>
        <begin position="99"/>
        <end position="151"/>
    </location>
</feature>
<evidence type="ECO:0000259" key="8">
    <source>
        <dbReference type="Pfam" id="PF08281"/>
    </source>
</evidence>
<comment type="similarity">
    <text evidence="1">Belongs to the sigma-70 factor family. ECF subfamily.</text>
</comment>
<dbReference type="GO" id="GO:0006352">
    <property type="term" value="P:DNA-templated transcription initiation"/>
    <property type="evidence" value="ECO:0007669"/>
    <property type="project" value="InterPro"/>
</dbReference>
<dbReference type="SUPFAM" id="SSF88946">
    <property type="entry name" value="Sigma2 domain of RNA polymerase sigma factors"/>
    <property type="match status" value="1"/>
</dbReference>
<feature type="domain" description="RNA polymerase sigma-70 region 2" evidence="7">
    <location>
        <begin position="13"/>
        <end position="73"/>
    </location>
</feature>
<keyword evidence="4" id="KW-0238">DNA-binding</keyword>
<keyword evidence="3" id="KW-0731">Sigma factor</keyword>
<organism evidence="9 10">
    <name type="scientific">Actinoplanes auranticolor</name>
    <dbReference type="NCBI Taxonomy" id="47988"/>
    <lineage>
        <taxon>Bacteria</taxon>
        <taxon>Bacillati</taxon>
        <taxon>Actinomycetota</taxon>
        <taxon>Actinomycetes</taxon>
        <taxon>Micromonosporales</taxon>
        <taxon>Micromonosporaceae</taxon>
        <taxon>Actinoplanes</taxon>
    </lineage>
</organism>
<keyword evidence="5" id="KW-0804">Transcription</keyword>
<dbReference type="Gene3D" id="1.10.1740.10">
    <property type="match status" value="1"/>
</dbReference>
<dbReference type="InterPro" id="IPR013325">
    <property type="entry name" value="RNA_pol_sigma_r2"/>
</dbReference>
<evidence type="ECO:0000256" key="1">
    <source>
        <dbReference type="ARBA" id="ARBA00010641"/>
    </source>
</evidence>
<dbReference type="Gene3D" id="1.10.10.10">
    <property type="entry name" value="Winged helix-like DNA-binding domain superfamily/Winged helix DNA-binding domain"/>
    <property type="match status" value="1"/>
</dbReference>
<protein>
    <submittedName>
        <fullName evidence="9">RNA polymerase subunit sigma-24</fullName>
    </submittedName>
</protein>
<dbReference type="InterPro" id="IPR036388">
    <property type="entry name" value="WH-like_DNA-bd_sf"/>
</dbReference>
<evidence type="ECO:0000256" key="4">
    <source>
        <dbReference type="ARBA" id="ARBA00023125"/>
    </source>
</evidence>